<dbReference type="Gramene" id="Pp3c22_2770V3.2">
    <property type="protein sequence ID" value="PAC:32904807.CDS.1"/>
    <property type="gene ID" value="Pp3c22_2770"/>
</dbReference>
<protein>
    <submittedName>
        <fullName evidence="1 2">Uncharacterized protein</fullName>
    </submittedName>
</protein>
<accession>A0A2K1IM15</accession>
<keyword evidence="3" id="KW-1185">Reference proteome</keyword>
<name>A0A2K1IM15_PHYPA</name>
<dbReference type="InParanoid" id="A0A2K1IM15"/>
<dbReference type="EnsemblPlants" id="Pp3c22_2770V3.1">
    <property type="protein sequence ID" value="PAC:32904806.CDS.1"/>
    <property type="gene ID" value="Pp3c22_2770"/>
</dbReference>
<reference evidence="2" key="3">
    <citation type="submission" date="2020-12" db="UniProtKB">
        <authorList>
            <consortium name="EnsemblPlants"/>
        </authorList>
    </citation>
    <scope>IDENTIFICATION</scope>
</reference>
<dbReference type="Proteomes" id="UP000006727">
    <property type="component" value="Chromosome 22"/>
</dbReference>
<dbReference type="EMBL" id="ABEU02000022">
    <property type="protein sequence ID" value="PNR30313.1"/>
    <property type="molecule type" value="Genomic_DNA"/>
</dbReference>
<dbReference type="AlphaFoldDB" id="A0A2K1IM15"/>
<reference evidence="1 3" key="2">
    <citation type="journal article" date="2018" name="Plant J.">
        <title>The Physcomitrella patens chromosome-scale assembly reveals moss genome structure and evolution.</title>
        <authorList>
            <person name="Lang D."/>
            <person name="Ullrich K.K."/>
            <person name="Murat F."/>
            <person name="Fuchs J."/>
            <person name="Jenkins J."/>
            <person name="Haas F.B."/>
            <person name="Piednoel M."/>
            <person name="Gundlach H."/>
            <person name="Van Bel M."/>
            <person name="Meyberg R."/>
            <person name="Vives C."/>
            <person name="Morata J."/>
            <person name="Symeonidi A."/>
            <person name="Hiss M."/>
            <person name="Muchero W."/>
            <person name="Kamisugi Y."/>
            <person name="Saleh O."/>
            <person name="Blanc G."/>
            <person name="Decker E.L."/>
            <person name="van Gessel N."/>
            <person name="Grimwood J."/>
            <person name="Hayes R.D."/>
            <person name="Graham S.W."/>
            <person name="Gunter L.E."/>
            <person name="McDaniel S.F."/>
            <person name="Hoernstein S.N.W."/>
            <person name="Larsson A."/>
            <person name="Li F.W."/>
            <person name="Perroud P.F."/>
            <person name="Phillips J."/>
            <person name="Ranjan P."/>
            <person name="Rokshar D.S."/>
            <person name="Rothfels C.J."/>
            <person name="Schneider L."/>
            <person name="Shu S."/>
            <person name="Stevenson D.W."/>
            <person name="Thummler F."/>
            <person name="Tillich M."/>
            <person name="Villarreal Aguilar J.C."/>
            <person name="Widiez T."/>
            <person name="Wong G.K."/>
            <person name="Wymore A."/>
            <person name="Zhang Y."/>
            <person name="Zimmer A.D."/>
            <person name="Quatrano R.S."/>
            <person name="Mayer K.F.X."/>
            <person name="Goodstein D."/>
            <person name="Casacuberta J.M."/>
            <person name="Vandepoele K."/>
            <person name="Reski R."/>
            <person name="Cuming A.C."/>
            <person name="Tuskan G.A."/>
            <person name="Maumus F."/>
            <person name="Salse J."/>
            <person name="Schmutz J."/>
            <person name="Rensing S.A."/>
        </authorList>
    </citation>
    <scope>NUCLEOTIDE SEQUENCE [LARGE SCALE GENOMIC DNA]</scope>
    <source>
        <strain evidence="2 3">cv. Gransden 2004</strain>
    </source>
</reference>
<evidence type="ECO:0000313" key="3">
    <source>
        <dbReference type="Proteomes" id="UP000006727"/>
    </source>
</evidence>
<evidence type="ECO:0000313" key="2">
    <source>
        <dbReference type="EnsemblPlants" id="PAC:32904806.CDS.1"/>
    </source>
</evidence>
<organism evidence="1">
    <name type="scientific">Physcomitrium patens</name>
    <name type="common">Spreading-leaved earth moss</name>
    <name type="synonym">Physcomitrella patens</name>
    <dbReference type="NCBI Taxonomy" id="3218"/>
    <lineage>
        <taxon>Eukaryota</taxon>
        <taxon>Viridiplantae</taxon>
        <taxon>Streptophyta</taxon>
        <taxon>Embryophyta</taxon>
        <taxon>Bryophyta</taxon>
        <taxon>Bryophytina</taxon>
        <taxon>Bryopsida</taxon>
        <taxon>Funariidae</taxon>
        <taxon>Funariales</taxon>
        <taxon>Funariaceae</taxon>
        <taxon>Physcomitrium</taxon>
    </lineage>
</organism>
<sequence length="101" mass="11587">MKEVESTSLDITHHQTNPPISHCLCHLHIRQFHCVLVTPLDGSLGQHYVPIIHTHCPTWANKCWRTKRKMEIYLENWPCPTGLSLEMHANSGLFPFVSDCA</sequence>
<proteinExistence type="predicted"/>
<reference evidence="1 3" key="1">
    <citation type="journal article" date="2008" name="Science">
        <title>The Physcomitrella genome reveals evolutionary insights into the conquest of land by plants.</title>
        <authorList>
            <person name="Rensing S."/>
            <person name="Lang D."/>
            <person name="Zimmer A."/>
            <person name="Terry A."/>
            <person name="Salamov A."/>
            <person name="Shapiro H."/>
            <person name="Nishiyama T."/>
            <person name="Perroud P.-F."/>
            <person name="Lindquist E."/>
            <person name="Kamisugi Y."/>
            <person name="Tanahashi T."/>
            <person name="Sakakibara K."/>
            <person name="Fujita T."/>
            <person name="Oishi K."/>
            <person name="Shin-I T."/>
            <person name="Kuroki Y."/>
            <person name="Toyoda A."/>
            <person name="Suzuki Y."/>
            <person name="Hashimoto A."/>
            <person name="Yamaguchi K."/>
            <person name="Sugano A."/>
            <person name="Kohara Y."/>
            <person name="Fujiyama A."/>
            <person name="Anterola A."/>
            <person name="Aoki S."/>
            <person name="Ashton N."/>
            <person name="Barbazuk W.B."/>
            <person name="Barker E."/>
            <person name="Bennetzen J."/>
            <person name="Bezanilla M."/>
            <person name="Blankenship R."/>
            <person name="Cho S.H."/>
            <person name="Dutcher S."/>
            <person name="Estelle M."/>
            <person name="Fawcett J.A."/>
            <person name="Gundlach H."/>
            <person name="Hanada K."/>
            <person name="Heyl A."/>
            <person name="Hicks K.A."/>
            <person name="Hugh J."/>
            <person name="Lohr M."/>
            <person name="Mayer K."/>
            <person name="Melkozernov A."/>
            <person name="Murata T."/>
            <person name="Nelson D."/>
            <person name="Pils B."/>
            <person name="Prigge M."/>
            <person name="Reiss B."/>
            <person name="Renner T."/>
            <person name="Rombauts S."/>
            <person name="Rushton P."/>
            <person name="Sanderfoot A."/>
            <person name="Schween G."/>
            <person name="Shiu S.-H."/>
            <person name="Stueber K."/>
            <person name="Theodoulou F.L."/>
            <person name="Tu H."/>
            <person name="Van de Peer Y."/>
            <person name="Verrier P.J."/>
            <person name="Waters E."/>
            <person name="Wood A."/>
            <person name="Yang L."/>
            <person name="Cove D."/>
            <person name="Cuming A."/>
            <person name="Hasebe M."/>
            <person name="Lucas S."/>
            <person name="Mishler D.B."/>
            <person name="Reski R."/>
            <person name="Grigoriev I."/>
            <person name="Quatrano R.S."/>
            <person name="Boore J.L."/>
        </authorList>
    </citation>
    <scope>NUCLEOTIDE SEQUENCE [LARGE SCALE GENOMIC DNA]</scope>
    <source>
        <strain evidence="2 3">cv. Gransden 2004</strain>
    </source>
</reference>
<gene>
    <name evidence="1" type="ORF">PHYPA_026629</name>
</gene>
<dbReference type="Gramene" id="Pp3c22_2770V3.1">
    <property type="protein sequence ID" value="PAC:32904806.CDS.1"/>
    <property type="gene ID" value="Pp3c22_2770"/>
</dbReference>
<dbReference type="EnsemblPlants" id="Pp3c22_2770V3.2">
    <property type="protein sequence ID" value="PAC:32904807.CDS.1"/>
    <property type="gene ID" value="Pp3c22_2770"/>
</dbReference>
<evidence type="ECO:0000313" key="1">
    <source>
        <dbReference type="EMBL" id="PNR30313.1"/>
    </source>
</evidence>